<protein>
    <submittedName>
        <fullName evidence="2">Uncharacterized protein</fullName>
    </submittedName>
</protein>
<dbReference type="AlphaFoldDB" id="A0A0W8G1J0"/>
<keyword evidence="1" id="KW-0812">Transmembrane</keyword>
<comment type="caution">
    <text evidence="2">The sequence shown here is derived from an EMBL/GenBank/DDBJ whole genome shotgun (WGS) entry which is preliminary data.</text>
</comment>
<organism evidence="2">
    <name type="scientific">hydrocarbon metagenome</name>
    <dbReference type="NCBI Taxonomy" id="938273"/>
    <lineage>
        <taxon>unclassified sequences</taxon>
        <taxon>metagenomes</taxon>
        <taxon>ecological metagenomes</taxon>
    </lineage>
</organism>
<dbReference type="InterPro" id="IPR011043">
    <property type="entry name" value="Gal_Oxase/kelch_b-propeller"/>
</dbReference>
<dbReference type="EMBL" id="LNQE01000393">
    <property type="protein sequence ID" value="KUG26889.1"/>
    <property type="molecule type" value="Genomic_DNA"/>
</dbReference>
<dbReference type="SUPFAM" id="SSF50965">
    <property type="entry name" value="Galactose oxidase, central domain"/>
    <property type="match status" value="1"/>
</dbReference>
<feature type="transmembrane region" description="Helical" evidence="1">
    <location>
        <begin position="546"/>
        <end position="563"/>
    </location>
</feature>
<gene>
    <name evidence="2" type="ORF">ASZ90_003269</name>
</gene>
<evidence type="ECO:0000256" key="1">
    <source>
        <dbReference type="SAM" id="Phobius"/>
    </source>
</evidence>
<evidence type="ECO:0000313" key="2">
    <source>
        <dbReference type="EMBL" id="KUG26889.1"/>
    </source>
</evidence>
<sequence>MPVKKIIIFILSFYTLINSFPQDFTGVFIYRNPKFVNPSSVLIQDLQLLDEVKEINIYFEMEFLPPFNYGNIFHLYSKNGKAFSIVYSPYQINNKEGFIFSIPSYNFSSSIPQRLDKLSNRKFSFRVNVTRDSISFRLDENEITFRQNDSFNLYKDLKLYFGATPNKAEVTNTILKNISINQSNENKTDSLVWELNNFEENVSYDTIRNHKAELLNAVPNAARHYEWQKEDIIEVPKSIAIYFDPYETIFYSLSENHLTRYSFIEKEIKIDALSQKNPFEKGDLYKNPYNNELIFTWGGGGAELAKFNFESARWSQIDNKKRSDQYFNSGVFVNPLDSNLYKFGGYGHYTFKNDLQRFNEKINSWEIIPLTGDTIAPRKPLLSNIVADSLIFIGGGIGSRSGDQSVESRSFSDLYMMNLKNFHTKKVGDLIDLEINQHLENFYYDEHFNELYFLLVSKIDSVSILQIHKYNFEKDSSYAVGKELIFPTTNRVGNIYYSFDTYKIYFITVNAMRNQNVEFEFYNIQLPVLSDLQIDSFIKKRGGFNYNIYLIVAFFGSIMFLVLKRKRKKDQLSSINDNYRSSNKILVLGDFKLYDRSGKNIAASFSTKTLEAFILLLINSIRIDKNLSDEGISSAEFANTLWPDYDKDSQKNNRNVTINKLRHILSDVEGLNIVYQNSRWKIEIDKNFFVDILKLDSVFVQAEVENLLNFLDQNIICEFCKNVSYPWLDVVKINLNHYLYDNIVKLYEDNRSKLSSKSIMKIGKSLLSIDELSEFGITLVIFAQKESGNENGFHNEFRLFQKSFEEITGENFKKTSDELIKLYF</sequence>
<reference evidence="2" key="1">
    <citation type="journal article" date="2015" name="Proc. Natl. Acad. Sci. U.S.A.">
        <title>Networks of energetic and metabolic interactions define dynamics in microbial communities.</title>
        <authorList>
            <person name="Embree M."/>
            <person name="Liu J.K."/>
            <person name="Al-Bassam M.M."/>
            <person name="Zengler K."/>
        </authorList>
    </citation>
    <scope>NUCLEOTIDE SEQUENCE</scope>
</reference>
<dbReference type="Gene3D" id="2.120.10.80">
    <property type="entry name" value="Kelch-type beta propeller"/>
    <property type="match status" value="1"/>
</dbReference>
<dbReference type="InterPro" id="IPR015915">
    <property type="entry name" value="Kelch-typ_b-propeller"/>
</dbReference>
<accession>A0A0W8G1J0</accession>
<name>A0A0W8G1J0_9ZZZZ</name>
<keyword evidence="1" id="KW-0472">Membrane</keyword>
<keyword evidence="1" id="KW-1133">Transmembrane helix</keyword>
<proteinExistence type="predicted"/>